<dbReference type="InterPro" id="IPR006058">
    <property type="entry name" value="2Fe2S_fd_BS"/>
</dbReference>
<dbReference type="PANTHER" id="PTHR47354:SF1">
    <property type="entry name" value="CARNITINE MONOOXYGENASE REDUCTASE SUBUNIT"/>
    <property type="match status" value="1"/>
</dbReference>
<reference evidence="9 10" key="1">
    <citation type="submission" date="2020-04" db="EMBL/GenBank/DDBJ databases">
        <title>MicrobeNet Type strains.</title>
        <authorList>
            <person name="Nicholson A.C."/>
        </authorList>
    </citation>
    <scope>NUCLEOTIDE SEQUENCE [LARGE SCALE GENOMIC DNA]</scope>
    <source>
        <strain evidence="9 10">ATCC 700731</strain>
    </source>
</reference>
<dbReference type="Pfam" id="PF00111">
    <property type="entry name" value="Fer2"/>
    <property type="match status" value="1"/>
</dbReference>
<keyword evidence="4" id="KW-0479">Metal-binding</keyword>
<evidence type="ECO:0000256" key="1">
    <source>
        <dbReference type="ARBA" id="ARBA00001974"/>
    </source>
</evidence>
<dbReference type="PROSITE" id="PS51384">
    <property type="entry name" value="FAD_FR"/>
    <property type="match status" value="1"/>
</dbReference>
<proteinExistence type="predicted"/>
<dbReference type="Gene3D" id="3.10.20.30">
    <property type="match status" value="1"/>
</dbReference>
<feature type="domain" description="FAD-binding FR-type" evidence="8">
    <location>
        <begin position="71"/>
        <end position="174"/>
    </location>
</feature>
<evidence type="ECO:0000256" key="2">
    <source>
        <dbReference type="ARBA" id="ARBA00022630"/>
    </source>
</evidence>
<evidence type="ECO:0000313" key="10">
    <source>
        <dbReference type="Proteomes" id="UP000518188"/>
    </source>
</evidence>
<dbReference type="Gene3D" id="3.40.50.80">
    <property type="entry name" value="Nucleotide-binding domain of ferredoxin-NADP reductase (FNR) module"/>
    <property type="match status" value="1"/>
</dbReference>
<evidence type="ECO:0000256" key="6">
    <source>
        <dbReference type="ARBA" id="ARBA00023004"/>
    </source>
</evidence>
<dbReference type="EMBL" id="JAAXPJ010000007">
    <property type="protein sequence ID" value="NKZ12948.1"/>
    <property type="molecule type" value="Genomic_DNA"/>
</dbReference>
<name>A0A7X6MS19_9MYCO</name>
<evidence type="ECO:0000256" key="5">
    <source>
        <dbReference type="ARBA" id="ARBA00023002"/>
    </source>
</evidence>
<dbReference type="Gene3D" id="2.40.30.10">
    <property type="entry name" value="Translation factors"/>
    <property type="match status" value="1"/>
</dbReference>
<comment type="cofactor">
    <cofactor evidence="1">
        <name>FAD</name>
        <dbReference type="ChEBI" id="CHEBI:57692"/>
    </cofactor>
</comment>
<gene>
    <name evidence="9" type="ORF">HGA11_18410</name>
</gene>
<dbReference type="InterPro" id="IPR039261">
    <property type="entry name" value="FNR_nucleotide-bd"/>
</dbReference>
<evidence type="ECO:0000313" key="9">
    <source>
        <dbReference type="EMBL" id="NKZ12948.1"/>
    </source>
</evidence>
<dbReference type="InterPro" id="IPR017927">
    <property type="entry name" value="FAD-bd_FR_type"/>
</dbReference>
<dbReference type="SUPFAM" id="SSF63380">
    <property type="entry name" value="Riboflavin synthase domain-like"/>
    <property type="match status" value="1"/>
</dbReference>
<dbReference type="PANTHER" id="PTHR47354">
    <property type="entry name" value="NADH OXIDOREDUCTASE HCR"/>
    <property type="match status" value="1"/>
</dbReference>
<evidence type="ECO:0000256" key="4">
    <source>
        <dbReference type="ARBA" id="ARBA00022723"/>
    </source>
</evidence>
<dbReference type="InterPro" id="IPR012675">
    <property type="entry name" value="Beta-grasp_dom_sf"/>
</dbReference>
<keyword evidence="3" id="KW-0001">2Fe-2S</keyword>
<accession>A0A7X6MS19</accession>
<dbReference type="CDD" id="cd06185">
    <property type="entry name" value="PDR_like"/>
    <property type="match status" value="1"/>
</dbReference>
<dbReference type="InterPro" id="IPR050415">
    <property type="entry name" value="MRET"/>
</dbReference>
<protein>
    <submittedName>
        <fullName evidence="9">Oxidoreductase</fullName>
    </submittedName>
</protein>
<dbReference type="InterPro" id="IPR017938">
    <property type="entry name" value="Riboflavin_synthase-like_b-brl"/>
</dbReference>
<sequence length="388" mass="42238">MPEADDARVRRLPRPVRRLLRPYSGEPPPGLYRTSRPDVTIRLAGAAVSHFVSVVTHLGGDRDLPELGYGINRRAMLVVDRRTVARDDTVVELVLEARDSTPLPGWHPGAHIDLHLPSGRTRQYSLCGDPARTREYRIAVRRIPWGGGGSVEVHGLEVGETVRISDPRNGFMMPVPGSASRAEKLHFIAGGIGIAAILPMVRLAERLDVPWSLSYIGRQRDSLPFLDELPVWGDKVRVYTSAEHGRPGTAELLDGVDEKTAVYVCGPPPMLAAVRRTLPVGSGMELHAEQFAPPPVVAGTPFEIRLARSARSVWVGAHQSALAALRAVVPDMGFSCQRGFCGACVQRVLTGDVEHRDAVLTDRQRRSGQMLVCVSRAGSESGPLVLDL</sequence>
<keyword evidence="2" id="KW-0285">Flavoprotein</keyword>
<evidence type="ECO:0000259" key="8">
    <source>
        <dbReference type="PROSITE" id="PS51384"/>
    </source>
</evidence>
<dbReference type="SUPFAM" id="SSF54292">
    <property type="entry name" value="2Fe-2S ferredoxin-like"/>
    <property type="match status" value="1"/>
</dbReference>
<dbReference type="GO" id="GO:0016491">
    <property type="term" value="F:oxidoreductase activity"/>
    <property type="evidence" value="ECO:0007669"/>
    <property type="project" value="UniProtKB-KW"/>
</dbReference>
<comment type="caution">
    <text evidence="9">The sequence shown here is derived from an EMBL/GenBank/DDBJ whole genome shotgun (WGS) entry which is preliminary data.</text>
</comment>
<dbReference type="GO" id="GO:0046872">
    <property type="term" value="F:metal ion binding"/>
    <property type="evidence" value="ECO:0007669"/>
    <property type="project" value="UniProtKB-KW"/>
</dbReference>
<keyword evidence="5" id="KW-0560">Oxidoreductase</keyword>
<keyword evidence="7" id="KW-0411">Iron-sulfur</keyword>
<dbReference type="AlphaFoldDB" id="A0A7X6MS19"/>
<evidence type="ECO:0000256" key="7">
    <source>
        <dbReference type="ARBA" id="ARBA00023014"/>
    </source>
</evidence>
<keyword evidence="6" id="KW-0408">Iron</keyword>
<dbReference type="SUPFAM" id="SSF52343">
    <property type="entry name" value="Ferredoxin reductase-like, C-terminal NADP-linked domain"/>
    <property type="match status" value="1"/>
</dbReference>
<evidence type="ECO:0000256" key="3">
    <source>
        <dbReference type="ARBA" id="ARBA00022714"/>
    </source>
</evidence>
<dbReference type="Proteomes" id="UP000518188">
    <property type="component" value="Unassembled WGS sequence"/>
</dbReference>
<dbReference type="InterPro" id="IPR036010">
    <property type="entry name" value="2Fe-2S_ferredoxin-like_sf"/>
</dbReference>
<dbReference type="GO" id="GO:0051537">
    <property type="term" value="F:2 iron, 2 sulfur cluster binding"/>
    <property type="evidence" value="ECO:0007669"/>
    <property type="project" value="UniProtKB-KW"/>
</dbReference>
<dbReference type="InterPro" id="IPR001041">
    <property type="entry name" value="2Fe-2S_ferredoxin-type"/>
</dbReference>
<organism evidence="9 10">
    <name type="scientific">Mycolicibacterium septicum DSM 44393</name>
    <dbReference type="NCBI Taxonomy" id="1341646"/>
    <lineage>
        <taxon>Bacteria</taxon>
        <taxon>Bacillati</taxon>
        <taxon>Actinomycetota</taxon>
        <taxon>Actinomycetes</taxon>
        <taxon>Mycobacteriales</taxon>
        <taxon>Mycobacteriaceae</taxon>
        <taxon>Mycolicibacterium</taxon>
    </lineage>
</organism>
<dbReference type="PRINTS" id="PR00409">
    <property type="entry name" value="PHDIOXRDTASE"/>
</dbReference>
<dbReference type="PROSITE" id="PS00197">
    <property type="entry name" value="2FE2S_FER_1"/>
    <property type="match status" value="1"/>
</dbReference>
<dbReference type="CDD" id="cd00207">
    <property type="entry name" value="fer2"/>
    <property type="match status" value="1"/>
</dbReference>